<accession>A0A8B0RA71</accession>
<feature type="transmembrane region" description="Helical" evidence="1">
    <location>
        <begin position="12"/>
        <end position="29"/>
    </location>
</feature>
<dbReference type="EMBL" id="MT762370">
    <property type="protein sequence ID" value="QTW91640.1"/>
    <property type="molecule type" value="Genomic_DNA"/>
</dbReference>
<name>A0A8B0RA71_9ACAR</name>
<dbReference type="AlphaFoldDB" id="A0A8B0RA71"/>
<proteinExistence type="predicted"/>
<keyword evidence="1" id="KW-0812">Transmembrane</keyword>
<gene>
    <name evidence="2" type="primary">ATP8</name>
</gene>
<organism evidence="2">
    <name type="scientific">Carios vespertilionis</name>
    <dbReference type="NCBI Taxonomy" id="870211"/>
    <lineage>
        <taxon>Eukaryota</taxon>
        <taxon>Metazoa</taxon>
        <taxon>Ecdysozoa</taxon>
        <taxon>Arthropoda</taxon>
        <taxon>Chelicerata</taxon>
        <taxon>Arachnida</taxon>
        <taxon>Acari</taxon>
        <taxon>Parasitiformes</taxon>
        <taxon>Ixodida</taxon>
        <taxon>Ixodoidea</taxon>
        <taxon>Argasidae</taxon>
        <taxon>Ornithodorinae</taxon>
        <taxon>Carios</taxon>
    </lineage>
</organism>
<evidence type="ECO:0000313" key="2">
    <source>
        <dbReference type="EMBL" id="QTW91640.1"/>
    </source>
</evidence>
<geneLocation type="mitochondrion" evidence="2"/>
<protein>
    <submittedName>
        <fullName evidence="2">ATP synthase subunit 8</fullName>
    </submittedName>
</protein>
<reference evidence="2" key="1">
    <citation type="journal article" name="Ticks Tick Borne Dis.">
        <title>Nuclear (18S-28S rRNA) and mitochondrial genome markers of Carios (Carios) vespertilionis (Argasidae) support Carios Latreille, 1796 as a lineage embedded in the Ornithodorinae: re-classification of the Carios sensu Klompen and Oliver (1993) clade into its respective subgenera.</title>
        <authorList>
            <person name="Mans B.J."/>
            <person name="Kelava S."/>
            <person name="Pienaar R."/>
            <person name="Featherston J."/>
            <person name="de Castro M.H."/>
            <person name="Quetglas J."/>
            <person name="Reeves W.K."/>
            <person name="Durden L.A."/>
            <person name="Miller M.M."/>
            <person name="Laverty T.M."/>
            <person name="Shao R."/>
            <person name="Takano A."/>
            <person name="Kawabata H."/>
            <person name="Moustafa M.A.M."/>
            <person name="Nakao R."/>
            <person name="Matsuno K."/>
            <person name="Greay T.L."/>
            <person name="Evasco K.L."/>
            <person name="Barker D."/>
            <person name="Barker S.C."/>
        </authorList>
    </citation>
    <scope>NUCLEOTIDE SEQUENCE</scope>
</reference>
<sequence>MPQLFPMNWNFLFLTIISLLMIMMSLIYFNPFPMNQNMTIKLQMFSKNWKW</sequence>
<keyword evidence="1" id="KW-1133">Transmembrane helix</keyword>
<keyword evidence="1" id="KW-0472">Membrane</keyword>
<evidence type="ECO:0000256" key="1">
    <source>
        <dbReference type="SAM" id="Phobius"/>
    </source>
</evidence>
<keyword evidence="2" id="KW-0496">Mitochondrion</keyword>